<dbReference type="PANTHER" id="PTHR19818">
    <property type="entry name" value="ZINC FINGER PROTEIN ZIC AND GLI"/>
    <property type="match status" value="1"/>
</dbReference>
<evidence type="ECO:0000313" key="8">
    <source>
        <dbReference type="Proteomes" id="UP000757232"/>
    </source>
</evidence>
<dbReference type="GO" id="GO:0000978">
    <property type="term" value="F:RNA polymerase II cis-regulatory region sequence-specific DNA binding"/>
    <property type="evidence" value="ECO:0007669"/>
    <property type="project" value="TreeGrafter"/>
</dbReference>
<keyword evidence="3 5" id="KW-0863">Zinc-finger</keyword>
<dbReference type="GO" id="GO:0005634">
    <property type="term" value="C:nucleus"/>
    <property type="evidence" value="ECO:0007669"/>
    <property type="project" value="UniProtKB-ARBA"/>
</dbReference>
<proteinExistence type="predicted"/>
<dbReference type="OrthoDB" id="3267079at2759"/>
<feature type="domain" description="C2H2-type" evidence="6">
    <location>
        <begin position="69"/>
        <end position="94"/>
    </location>
</feature>
<keyword evidence="2" id="KW-0677">Repeat</keyword>
<dbReference type="EMBL" id="LNZH02000084">
    <property type="protein sequence ID" value="OCB91510.1"/>
    <property type="molecule type" value="Genomic_DNA"/>
</dbReference>
<dbReference type="Pfam" id="PF00096">
    <property type="entry name" value="zf-C2H2"/>
    <property type="match status" value="2"/>
</dbReference>
<dbReference type="GO" id="GO:0008270">
    <property type="term" value="F:zinc ion binding"/>
    <property type="evidence" value="ECO:0007669"/>
    <property type="project" value="UniProtKB-KW"/>
</dbReference>
<reference evidence="7" key="1">
    <citation type="submission" date="2016-06" db="EMBL/GenBank/DDBJ databases">
        <title>Draft Genome sequence of the fungus Inonotus baumii.</title>
        <authorList>
            <person name="Zhu H."/>
            <person name="Lin W."/>
        </authorList>
    </citation>
    <scope>NUCLEOTIDE SEQUENCE</scope>
    <source>
        <strain evidence="7">821</strain>
    </source>
</reference>
<evidence type="ECO:0000313" key="7">
    <source>
        <dbReference type="EMBL" id="OCB91510.1"/>
    </source>
</evidence>
<evidence type="ECO:0000256" key="1">
    <source>
        <dbReference type="ARBA" id="ARBA00022723"/>
    </source>
</evidence>
<dbReference type="PANTHER" id="PTHR19818:SF139">
    <property type="entry name" value="PAIR-RULE PROTEIN ODD-PAIRED"/>
    <property type="match status" value="1"/>
</dbReference>
<keyword evidence="1" id="KW-0479">Metal-binding</keyword>
<evidence type="ECO:0000256" key="2">
    <source>
        <dbReference type="ARBA" id="ARBA00022737"/>
    </source>
</evidence>
<dbReference type="InterPro" id="IPR050329">
    <property type="entry name" value="GLI_C2H2-zinc-finger"/>
</dbReference>
<dbReference type="GO" id="GO:0045944">
    <property type="term" value="P:positive regulation of transcription by RNA polymerase II"/>
    <property type="evidence" value="ECO:0007669"/>
    <property type="project" value="UniProtKB-ARBA"/>
</dbReference>
<dbReference type="SMART" id="SM00355">
    <property type="entry name" value="ZnF_C2H2"/>
    <property type="match status" value="3"/>
</dbReference>
<evidence type="ECO:0000256" key="3">
    <source>
        <dbReference type="ARBA" id="ARBA00022771"/>
    </source>
</evidence>
<evidence type="ECO:0000256" key="5">
    <source>
        <dbReference type="PROSITE-ProRule" id="PRU00042"/>
    </source>
</evidence>
<sequence>MPHAGPSTFVCAKCGKGFRRRPDYNRHALIHDPDAERFHCSFPGCTHSSLQKSNLKTHYISKHLHLRHHQCNFYECTKSYSDASTLIRHEKLTHGFFRRAHKPYARTSAKKDKVEPELDPELLAFVTATSPLPNYPSTDVTSLSSSTFPTAPSSFMMPIPGPPTFDWGNVHEPQALSMDAFLHEMIPELYSDPALNGKHSSTYAVPEANAHLLHTDLLTSSSFPQDNIPIPSSTGVMIPNVSQLY</sequence>
<evidence type="ECO:0000259" key="6">
    <source>
        <dbReference type="PROSITE" id="PS50157"/>
    </source>
</evidence>
<dbReference type="InterPro" id="IPR013087">
    <property type="entry name" value="Znf_C2H2_type"/>
</dbReference>
<gene>
    <name evidence="7" type="ORF">A7U60_g1245</name>
</gene>
<name>A0A9Q5I4F5_SANBA</name>
<dbReference type="Proteomes" id="UP000757232">
    <property type="component" value="Unassembled WGS sequence"/>
</dbReference>
<comment type="caution">
    <text evidence="7">The sequence shown here is derived from an EMBL/GenBank/DDBJ whole genome shotgun (WGS) entry which is preliminary data.</text>
</comment>
<dbReference type="GO" id="GO:0000981">
    <property type="term" value="F:DNA-binding transcription factor activity, RNA polymerase II-specific"/>
    <property type="evidence" value="ECO:0007669"/>
    <property type="project" value="TreeGrafter"/>
</dbReference>
<dbReference type="SUPFAM" id="SSF57667">
    <property type="entry name" value="beta-beta-alpha zinc fingers"/>
    <property type="match status" value="1"/>
</dbReference>
<dbReference type="PROSITE" id="PS00028">
    <property type="entry name" value="ZINC_FINGER_C2H2_1"/>
    <property type="match status" value="2"/>
</dbReference>
<dbReference type="AlphaFoldDB" id="A0A9Q5I4F5"/>
<feature type="domain" description="C2H2-type" evidence="6">
    <location>
        <begin position="9"/>
        <end position="36"/>
    </location>
</feature>
<dbReference type="InterPro" id="IPR036236">
    <property type="entry name" value="Znf_C2H2_sf"/>
</dbReference>
<protein>
    <recommendedName>
        <fullName evidence="6">C2H2-type domain-containing protein</fullName>
    </recommendedName>
</protein>
<evidence type="ECO:0000256" key="4">
    <source>
        <dbReference type="ARBA" id="ARBA00022833"/>
    </source>
</evidence>
<dbReference type="Gene3D" id="3.30.160.60">
    <property type="entry name" value="Classic Zinc Finger"/>
    <property type="match status" value="1"/>
</dbReference>
<organism evidence="7 8">
    <name type="scientific">Sanghuangporus baumii</name>
    <name type="common">Phellinus baumii</name>
    <dbReference type="NCBI Taxonomy" id="108892"/>
    <lineage>
        <taxon>Eukaryota</taxon>
        <taxon>Fungi</taxon>
        <taxon>Dikarya</taxon>
        <taxon>Basidiomycota</taxon>
        <taxon>Agaricomycotina</taxon>
        <taxon>Agaricomycetes</taxon>
        <taxon>Hymenochaetales</taxon>
        <taxon>Hymenochaetaceae</taxon>
        <taxon>Sanghuangporus</taxon>
    </lineage>
</organism>
<dbReference type="PROSITE" id="PS50157">
    <property type="entry name" value="ZINC_FINGER_C2H2_2"/>
    <property type="match status" value="2"/>
</dbReference>
<keyword evidence="8" id="KW-1185">Reference proteome</keyword>
<accession>A0A9Q5I4F5</accession>
<keyword evidence="4" id="KW-0862">Zinc</keyword>